<keyword evidence="5" id="KW-0547">Nucleotide-binding</keyword>
<evidence type="ECO:0000256" key="6">
    <source>
        <dbReference type="ARBA" id="ARBA00022840"/>
    </source>
</evidence>
<evidence type="ECO:0000313" key="10">
    <source>
        <dbReference type="EMBL" id="NGZ74670.1"/>
    </source>
</evidence>
<evidence type="ECO:0000256" key="1">
    <source>
        <dbReference type="ARBA" id="ARBA00004202"/>
    </source>
</evidence>
<gene>
    <name evidence="10" type="ORF">GYN08_05010</name>
</gene>
<name>A0ABX0F473_9BACL</name>
<dbReference type="InterPro" id="IPR003593">
    <property type="entry name" value="AAA+_ATPase"/>
</dbReference>
<feature type="domain" description="ABC transporter" evidence="9">
    <location>
        <begin position="2"/>
        <end position="235"/>
    </location>
</feature>
<dbReference type="Proteomes" id="UP000800303">
    <property type="component" value="Unassembled WGS sequence"/>
</dbReference>
<dbReference type="GO" id="GO:0005524">
    <property type="term" value="F:ATP binding"/>
    <property type="evidence" value="ECO:0007669"/>
    <property type="project" value="UniProtKB-KW"/>
</dbReference>
<keyword evidence="4" id="KW-1003">Cell membrane</keyword>
<keyword evidence="3" id="KW-0813">Transport</keyword>
<dbReference type="SUPFAM" id="SSF52540">
    <property type="entry name" value="P-loop containing nucleoside triphosphate hydrolases"/>
    <property type="match status" value="1"/>
</dbReference>
<dbReference type="RefSeq" id="WP_166272917.1">
    <property type="nucleotide sequence ID" value="NZ_JAAFGS010000001.1"/>
</dbReference>
<organism evidence="10 11">
    <name type="scientific">Saccharibacillus alkalitolerans</name>
    <dbReference type="NCBI Taxonomy" id="2705290"/>
    <lineage>
        <taxon>Bacteria</taxon>
        <taxon>Bacillati</taxon>
        <taxon>Bacillota</taxon>
        <taxon>Bacilli</taxon>
        <taxon>Bacillales</taxon>
        <taxon>Paenibacillaceae</taxon>
        <taxon>Saccharibacillus</taxon>
    </lineage>
</organism>
<evidence type="ECO:0000313" key="11">
    <source>
        <dbReference type="Proteomes" id="UP000800303"/>
    </source>
</evidence>
<protein>
    <submittedName>
        <fullName evidence="10">ATP-binding cassette domain-containing protein</fullName>
    </submittedName>
</protein>
<reference evidence="10 11" key="1">
    <citation type="submission" date="2020-01" db="EMBL/GenBank/DDBJ databases">
        <title>Polyphasic characterisation and genomic insights into a novel alkali tolerant bacterium VR-M41.</title>
        <authorList>
            <person name="Vemuluri V.R."/>
        </authorList>
    </citation>
    <scope>NUCLEOTIDE SEQUENCE [LARGE SCALE GENOMIC DNA]</scope>
    <source>
        <strain evidence="10 11">VR-M41</strain>
    </source>
</reference>
<dbReference type="Gene3D" id="3.40.50.300">
    <property type="entry name" value="P-loop containing nucleotide triphosphate hydrolases"/>
    <property type="match status" value="1"/>
</dbReference>
<evidence type="ECO:0000256" key="4">
    <source>
        <dbReference type="ARBA" id="ARBA00022475"/>
    </source>
</evidence>
<dbReference type="PANTHER" id="PTHR43553:SF24">
    <property type="entry name" value="ENERGY-COUPLING FACTOR TRANSPORTER ATP-BINDING PROTEIN ECFA1"/>
    <property type="match status" value="1"/>
</dbReference>
<dbReference type="InterPro" id="IPR017871">
    <property type="entry name" value="ABC_transporter-like_CS"/>
</dbReference>
<dbReference type="CDD" id="cd03225">
    <property type="entry name" value="ABC_cobalt_CbiO_domain1"/>
    <property type="match status" value="1"/>
</dbReference>
<proteinExistence type="inferred from homology"/>
<dbReference type="Pfam" id="PF00005">
    <property type="entry name" value="ABC_tran"/>
    <property type="match status" value="1"/>
</dbReference>
<evidence type="ECO:0000256" key="3">
    <source>
        <dbReference type="ARBA" id="ARBA00022448"/>
    </source>
</evidence>
<dbReference type="InterPro" id="IPR015856">
    <property type="entry name" value="ABC_transpr_CbiO/EcfA_su"/>
</dbReference>
<evidence type="ECO:0000256" key="5">
    <source>
        <dbReference type="ARBA" id="ARBA00022741"/>
    </source>
</evidence>
<comment type="subcellular location">
    <subcellularLocation>
        <location evidence="1">Cell membrane</location>
        <topology evidence="1">Peripheral membrane protein</topology>
    </subcellularLocation>
</comment>
<evidence type="ECO:0000256" key="7">
    <source>
        <dbReference type="ARBA" id="ARBA00022967"/>
    </source>
</evidence>
<keyword evidence="6 10" id="KW-0067">ATP-binding</keyword>
<dbReference type="PROSITE" id="PS50893">
    <property type="entry name" value="ABC_TRANSPORTER_2"/>
    <property type="match status" value="1"/>
</dbReference>
<accession>A0ABX0F473</accession>
<dbReference type="InterPro" id="IPR027417">
    <property type="entry name" value="P-loop_NTPase"/>
</dbReference>
<comment type="similarity">
    <text evidence="2">Belongs to the ABC transporter superfamily.</text>
</comment>
<keyword evidence="7" id="KW-1278">Translocase</keyword>
<dbReference type="SMART" id="SM00382">
    <property type="entry name" value="AAA"/>
    <property type="match status" value="1"/>
</dbReference>
<comment type="caution">
    <text evidence="10">The sequence shown here is derived from an EMBL/GenBank/DDBJ whole genome shotgun (WGS) entry which is preliminary data.</text>
</comment>
<dbReference type="PROSITE" id="PS00211">
    <property type="entry name" value="ABC_TRANSPORTER_1"/>
    <property type="match status" value="1"/>
</dbReference>
<keyword evidence="11" id="KW-1185">Reference proteome</keyword>
<sequence>MPVFENVGFYYRRGQEVLRGVSFSIGEGEYVSIVGGNGSGKSTLAKLMNGLLLPKSGTVAVQGRTTSDPRHLRFIRESIGLIFQNPDDQFITTNVTDEIVFGLENVRVPAGEIGKRIRLALAAVGLEAYAESAPHELSGGQKQRAAVAAVLAMRPRILVFDEATSMLDPGARADMKTLMRKLHEGGIGIVQITHHMDEVLDSERVLLLDRGTVAFDGRPEAFFRGVPLERYGLEKPFAVRVHEELGWTGIPGADWKERAAAQWKRS</sequence>
<dbReference type="InterPro" id="IPR003439">
    <property type="entry name" value="ABC_transporter-like_ATP-bd"/>
</dbReference>
<evidence type="ECO:0000256" key="8">
    <source>
        <dbReference type="ARBA" id="ARBA00023136"/>
    </source>
</evidence>
<evidence type="ECO:0000259" key="9">
    <source>
        <dbReference type="PROSITE" id="PS50893"/>
    </source>
</evidence>
<dbReference type="EMBL" id="JAAFGS010000001">
    <property type="protein sequence ID" value="NGZ74670.1"/>
    <property type="molecule type" value="Genomic_DNA"/>
</dbReference>
<keyword evidence="8" id="KW-0472">Membrane</keyword>
<dbReference type="PANTHER" id="PTHR43553">
    <property type="entry name" value="HEAVY METAL TRANSPORTER"/>
    <property type="match status" value="1"/>
</dbReference>
<evidence type="ECO:0000256" key="2">
    <source>
        <dbReference type="ARBA" id="ARBA00005417"/>
    </source>
</evidence>
<dbReference type="InterPro" id="IPR050095">
    <property type="entry name" value="ECF_ABC_transporter_ATP-bd"/>
</dbReference>